<dbReference type="EMBL" id="JBHMAG010000009">
    <property type="protein sequence ID" value="MFB9752445.1"/>
    <property type="molecule type" value="Genomic_DNA"/>
</dbReference>
<evidence type="ECO:0008006" key="4">
    <source>
        <dbReference type="Google" id="ProtNLM"/>
    </source>
</evidence>
<comment type="caution">
    <text evidence="2">The sequence shown here is derived from an EMBL/GenBank/DDBJ whole genome shotgun (WGS) entry which is preliminary data.</text>
</comment>
<evidence type="ECO:0000313" key="3">
    <source>
        <dbReference type="Proteomes" id="UP001589619"/>
    </source>
</evidence>
<organism evidence="2 3">
    <name type="scientific">Paenibacillus hodogayensis</name>
    <dbReference type="NCBI Taxonomy" id="279208"/>
    <lineage>
        <taxon>Bacteria</taxon>
        <taxon>Bacillati</taxon>
        <taxon>Bacillota</taxon>
        <taxon>Bacilli</taxon>
        <taxon>Bacillales</taxon>
        <taxon>Paenibacillaceae</taxon>
        <taxon>Paenibacillus</taxon>
    </lineage>
</organism>
<feature type="transmembrane region" description="Helical" evidence="1">
    <location>
        <begin position="13"/>
        <end position="32"/>
    </location>
</feature>
<keyword evidence="1" id="KW-0472">Membrane</keyword>
<dbReference type="RefSeq" id="WP_344911582.1">
    <property type="nucleotide sequence ID" value="NZ_BAAAYO010000010.1"/>
</dbReference>
<keyword evidence="1" id="KW-0812">Transmembrane</keyword>
<evidence type="ECO:0000256" key="1">
    <source>
        <dbReference type="SAM" id="Phobius"/>
    </source>
</evidence>
<keyword evidence="3" id="KW-1185">Reference proteome</keyword>
<accession>A0ABV5VVV2</accession>
<dbReference type="Proteomes" id="UP001589619">
    <property type="component" value="Unassembled WGS sequence"/>
</dbReference>
<reference evidence="2 3" key="1">
    <citation type="submission" date="2024-09" db="EMBL/GenBank/DDBJ databases">
        <authorList>
            <person name="Sun Q."/>
            <person name="Mori K."/>
        </authorList>
    </citation>
    <scope>NUCLEOTIDE SEQUENCE [LARGE SCALE GENOMIC DNA]</scope>
    <source>
        <strain evidence="2 3">JCM 12520</strain>
    </source>
</reference>
<name>A0ABV5VVV2_9BACL</name>
<gene>
    <name evidence="2" type="ORF">ACFFNY_12835</name>
</gene>
<sequence length="40" mass="4852">MKQYYVFDFPLELYGIGFVFVLALLGIVYFAYRRAKRRKV</sequence>
<proteinExistence type="predicted"/>
<protein>
    <recommendedName>
        <fullName evidence="4">LPXTG cell wall anchor domain-containing protein</fullName>
    </recommendedName>
</protein>
<evidence type="ECO:0000313" key="2">
    <source>
        <dbReference type="EMBL" id="MFB9752445.1"/>
    </source>
</evidence>
<keyword evidence="1" id="KW-1133">Transmembrane helix</keyword>